<evidence type="ECO:0000313" key="1">
    <source>
        <dbReference type="EMBL" id="WMV29852.1"/>
    </source>
</evidence>
<organism evidence="1 2">
    <name type="scientific">Solanum verrucosum</name>
    <dbReference type="NCBI Taxonomy" id="315347"/>
    <lineage>
        <taxon>Eukaryota</taxon>
        <taxon>Viridiplantae</taxon>
        <taxon>Streptophyta</taxon>
        <taxon>Embryophyta</taxon>
        <taxon>Tracheophyta</taxon>
        <taxon>Spermatophyta</taxon>
        <taxon>Magnoliopsida</taxon>
        <taxon>eudicotyledons</taxon>
        <taxon>Gunneridae</taxon>
        <taxon>Pentapetalae</taxon>
        <taxon>asterids</taxon>
        <taxon>lamiids</taxon>
        <taxon>Solanales</taxon>
        <taxon>Solanaceae</taxon>
        <taxon>Solanoideae</taxon>
        <taxon>Solaneae</taxon>
        <taxon>Solanum</taxon>
    </lineage>
</organism>
<dbReference type="EMBL" id="CP133616">
    <property type="protein sequence ID" value="WMV29852.1"/>
    <property type="molecule type" value="Genomic_DNA"/>
</dbReference>
<sequence length="43" mass="4426">VEPGQGFTWGQQFFSSAGHIQGVGSGSDQLGITTQSSRVLGCL</sequence>
<accession>A0AAF0QWE1</accession>
<protein>
    <submittedName>
        <fullName evidence="1">Uncharacterized protein</fullName>
    </submittedName>
</protein>
<reference evidence="1" key="1">
    <citation type="submission" date="2023-08" db="EMBL/GenBank/DDBJ databases">
        <title>A de novo genome assembly of Solanum verrucosum Schlechtendal, a Mexican diploid species geographically isolated from the other diploid A-genome species in potato relatives.</title>
        <authorList>
            <person name="Hosaka K."/>
        </authorList>
    </citation>
    <scope>NUCLEOTIDE SEQUENCE</scope>
    <source>
        <tissue evidence="1">Young leaves</tissue>
    </source>
</reference>
<gene>
    <name evidence="1" type="ORF">MTR67_023237</name>
</gene>
<dbReference type="AlphaFoldDB" id="A0AAF0QWE1"/>
<evidence type="ECO:0000313" key="2">
    <source>
        <dbReference type="Proteomes" id="UP001234989"/>
    </source>
</evidence>
<keyword evidence="2" id="KW-1185">Reference proteome</keyword>
<feature type="non-terminal residue" evidence="1">
    <location>
        <position position="1"/>
    </location>
</feature>
<dbReference type="Proteomes" id="UP001234989">
    <property type="component" value="Chromosome 5"/>
</dbReference>
<name>A0AAF0QWE1_SOLVR</name>
<proteinExistence type="predicted"/>